<keyword evidence="1 2" id="KW-0539">Nucleus</keyword>
<dbReference type="PROSITE" id="PS51015">
    <property type="entry name" value="YDG"/>
    <property type="match status" value="1"/>
</dbReference>
<dbReference type="InterPro" id="IPR003105">
    <property type="entry name" value="SRA_YDG"/>
</dbReference>
<dbReference type="SUPFAM" id="SSF88697">
    <property type="entry name" value="PUA domain-like"/>
    <property type="match status" value="1"/>
</dbReference>
<accession>A0A8H7W3F8</accession>
<proteinExistence type="predicted"/>
<reference evidence="5" key="1">
    <citation type="submission" date="2021-02" db="EMBL/GenBank/DDBJ databases">
        <title>Genome sequence Cadophora malorum strain M34.</title>
        <authorList>
            <person name="Stefanovic E."/>
            <person name="Vu D."/>
            <person name="Scully C."/>
            <person name="Dijksterhuis J."/>
            <person name="Roader J."/>
            <person name="Houbraken J."/>
        </authorList>
    </citation>
    <scope>NUCLEOTIDE SEQUENCE</scope>
    <source>
        <strain evidence="5">M34</strain>
    </source>
</reference>
<evidence type="ECO:0000313" key="5">
    <source>
        <dbReference type="EMBL" id="KAG4415765.1"/>
    </source>
</evidence>
<organism evidence="5 6">
    <name type="scientific">Cadophora malorum</name>
    <dbReference type="NCBI Taxonomy" id="108018"/>
    <lineage>
        <taxon>Eukaryota</taxon>
        <taxon>Fungi</taxon>
        <taxon>Dikarya</taxon>
        <taxon>Ascomycota</taxon>
        <taxon>Pezizomycotina</taxon>
        <taxon>Leotiomycetes</taxon>
        <taxon>Helotiales</taxon>
        <taxon>Ploettnerulaceae</taxon>
        <taxon>Cadophora</taxon>
    </lineage>
</organism>
<evidence type="ECO:0000256" key="2">
    <source>
        <dbReference type="PROSITE-ProRule" id="PRU00358"/>
    </source>
</evidence>
<keyword evidence="6" id="KW-1185">Reference proteome</keyword>
<comment type="caution">
    <text evidence="5">The sequence shown here is derived from an EMBL/GenBank/DDBJ whole genome shotgun (WGS) entry which is preliminary data.</text>
</comment>
<dbReference type="AlphaFoldDB" id="A0A8H7W3F8"/>
<protein>
    <recommendedName>
        <fullName evidence="4">YDG domain-containing protein</fullName>
    </recommendedName>
</protein>
<feature type="compositionally biased region" description="Polar residues" evidence="3">
    <location>
        <begin position="171"/>
        <end position="185"/>
    </location>
</feature>
<evidence type="ECO:0000313" key="6">
    <source>
        <dbReference type="Proteomes" id="UP000664132"/>
    </source>
</evidence>
<evidence type="ECO:0000256" key="1">
    <source>
        <dbReference type="ARBA" id="ARBA00023242"/>
    </source>
</evidence>
<dbReference type="GO" id="GO:0005634">
    <property type="term" value="C:nucleus"/>
    <property type="evidence" value="ECO:0007669"/>
    <property type="project" value="UniProtKB-SubCell"/>
</dbReference>
<evidence type="ECO:0000259" key="4">
    <source>
        <dbReference type="PROSITE" id="PS51015"/>
    </source>
</evidence>
<dbReference type="Proteomes" id="UP000664132">
    <property type="component" value="Unassembled WGS sequence"/>
</dbReference>
<dbReference type="OrthoDB" id="2270193at2759"/>
<sequence length="379" mass="41966">MDHQDLTPSLAMNTSTIIKAESTEVEMVNFDATTTSSATCNDADPLFTSLIHWVGPEISSSTFGPLQASEAEVIKNFSDTARAVGVTSKRQQYIDEDQWDEVKMLLWRLWQITEFDRELGQKMNVKGILIMFAMPANNFISPVPEVAEDLKVRFEGQNWGVPRQGPAVPTSHKSNSTAVQKSRAQSIGDDEDTEGNSATQKGIWTEAPPNHSIFGINGCMHHIALTDTNHYEICCQKGNAAVFGHNGFRVGQCWARQVAAVRDGVHGCLVYYSVSGALTTTDREPDTIKYTTRAMIRSVKSGLGIRVLRTAGGGWNGCPRAGMRYDGLYRAVAYQVKANDKGGKFLQFELVRMDGQPDIDEDKPTWQEKVAFERVKDGY</sequence>
<dbReference type="Gene3D" id="2.30.280.10">
    <property type="entry name" value="SRA-YDG"/>
    <property type="match status" value="1"/>
</dbReference>
<name>A0A8H7W3F8_9HELO</name>
<feature type="region of interest" description="Disordered" evidence="3">
    <location>
        <begin position="161"/>
        <end position="204"/>
    </location>
</feature>
<evidence type="ECO:0000256" key="3">
    <source>
        <dbReference type="SAM" id="MobiDB-lite"/>
    </source>
</evidence>
<gene>
    <name evidence="5" type="ORF">IFR04_011065</name>
</gene>
<feature type="domain" description="YDG" evidence="4">
    <location>
        <begin position="198"/>
        <end position="352"/>
    </location>
</feature>
<comment type="subcellular location">
    <subcellularLocation>
        <location evidence="2">Nucleus</location>
    </subcellularLocation>
</comment>
<dbReference type="Pfam" id="PF02182">
    <property type="entry name" value="SAD_SRA"/>
    <property type="match status" value="1"/>
</dbReference>
<dbReference type="EMBL" id="JAFJYH010000208">
    <property type="protein sequence ID" value="KAG4415765.1"/>
    <property type="molecule type" value="Genomic_DNA"/>
</dbReference>
<dbReference type="InterPro" id="IPR036987">
    <property type="entry name" value="SRA-YDG_sf"/>
</dbReference>
<dbReference type="InterPro" id="IPR015947">
    <property type="entry name" value="PUA-like_sf"/>
</dbReference>